<feature type="domain" description="HD/PDEase" evidence="1">
    <location>
        <begin position="20"/>
        <end position="156"/>
    </location>
</feature>
<evidence type="ECO:0000313" key="2">
    <source>
        <dbReference type="EMBL" id="EKC55047.1"/>
    </source>
</evidence>
<evidence type="ECO:0000259" key="1">
    <source>
        <dbReference type="SMART" id="SM00471"/>
    </source>
</evidence>
<dbReference type="Gene3D" id="1.10.3210.10">
    <property type="entry name" value="Hypothetical protein af1432"/>
    <property type="match status" value="1"/>
</dbReference>
<gene>
    <name evidence="2" type="ORF">OBE_11759</name>
</gene>
<proteinExistence type="predicted"/>
<sequence>MKLTSKEALKMLEEERHKTSNEHWINHSICVGNVAGRIAKALNLDEDFAKTLGYIHDIGKKYDYIESGVFPHAMKGYDYIKLLGYDEEYAGICIKHSFLNNDIDCISNDRDETDRTNPNFEFVKKYIKDEYTIYEKIINLCDLMCTTKVLTIDKRGMDLLLRHGVYAKTHYHIKETYKLKAYFDDLLGYNLYDLFPEIKDNL</sequence>
<comment type="caution">
    <text evidence="2">The sequence shown here is derived from an EMBL/GenBank/DDBJ whole genome shotgun (WGS) entry which is preliminary data.</text>
</comment>
<dbReference type="Pfam" id="PF01966">
    <property type="entry name" value="HD"/>
    <property type="match status" value="1"/>
</dbReference>
<protein>
    <submittedName>
        <fullName evidence="2">Metal dependent phosphohydrolase</fullName>
    </submittedName>
</protein>
<name>K1S330_9ZZZZ</name>
<dbReference type="SMART" id="SM00471">
    <property type="entry name" value="HDc"/>
    <property type="match status" value="1"/>
</dbReference>
<organism evidence="2">
    <name type="scientific">human gut metagenome</name>
    <dbReference type="NCBI Taxonomy" id="408170"/>
    <lineage>
        <taxon>unclassified sequences</taxon>
        <taxon>metagenomes</taxon>
        <taxon>organismal metagenomes</taxon>
    </lineage>
</organism>
<dbReference type="AlphaFoldDB" id="K1S330"/>
<dbReference type="EMBL" id="AJWZ01008107">
    <property type="protein sequence ID" value="EKC55047.1"/>
    <property type="molecule type" value="Genomic_DNA"/>
</dbReference>
<dbReference type="InterPro" id="IPR006674">
    <property type="entry name" value="HD_domain"/>
</dbReference>
<dbReference type="GO" id="GO:0016787">
    <property type="term" value="F:hydrolase activity"/>
    <property type="evidence" value="ECO:0007669"/>
    <property type="project" value="UniProtKB-KW"/>
</dbReference>
<dbReference type="InterPro" id="IPR003607">
    <property type="entry name" value="HD/PDEase_dom"/>
</dbReference>
<keyword evidence="2" id="KW-0378">Hydrolase</keyword>
<dbReference type="SUPFAM" id="SSF109604">
    <property type="entry name" value="HD-domain/PDEase-like"/>
    <property type="match status" value="1"/>
</dbReference>
<reference evidence="2" key="1">
    <citation type="journal article" date="2013" name="Environ. Microbiol.">
        <title>Microbiota from the distal guts of lean and obese adolescents exhibit partial functional redundancy besides clear differences in community structure.</title>
        <authorList>
            <person name="Ferrer M."/>
            <person name="Ruiz A."/>
            <person name="Lanza F."/>
            <person name="Haange S.B."/>
            <person name="Oberbach A."/>
            <person name="Till H."/>
            <person name="Bargiela R."/>
            <person name="Campoy C."/>
            <person name="Segura M.T."/>
            <person name="Richter M."/>
            <person name="von Bergen M."/>
            <person name="Seifert J."/>
            <person name="Suarez A."/>
        </authorList>
    </citation>
    <scope>NUCLEOTIDE SEQUENCE</scope>
</reference>
<dbReference type="InterPro" id="IPR006675">
    <property type="entry name" value="HDIG_dom"/>
</dbReference>
<dbReference type="NCBIfam" id="TIGR00277">
    <property type="entry name" value="HDIG"/>
    <property type="match status" value="1"/>
</dbReference>
<accession>K1S330</accession>
<dbReference type="CDD" id="cd00077">
    <property type="entry name" value="HDc"/>
    <property type="match status" value="1"/>
</dbReference>